<dbReference type="EMBL" id="CAKLCB010000389">
    <property type="protein sequence ID" value="CAH0522444.1"/>
    <property type="molecule type" value="Genomic_DNA"/>
</dbReference>
<dbReference type="PANTHER" id="PTHR21324">
    <property type="entry name" value="FASTING-INDUCIBLE INTEGRAL MEMBRANE PROTEIN TM6P1-RELATED"/>
    <property type="match status" value="1"/>
</dbReference>
<feature type="transmembrane region" description="Helical" evidence="5">
    <location>
        <begin position="97"/>
        <end position="118"/>
    </location>
</feature>
<dbReference type="GO" id="GO:0012505">
    <property type="term" value="C:endomembrane system"/>
    <property type="evidence" value="ECO:0007669"/>
    <property type="project" value="UniProtKB-SubCell"/>
</dbReference>
<evidence type="ECO:0000256" key="1">
    <source>
        <dbReference type="ARBA" id="ARBA00004127"/>
    </source>
</evidence>
<evidence type="ECO:0000313" key="9">
    <source>
        <dbReference type="Proteomes" id="UP001158986"/>
    </source>
</evidence>
<dbReference type="Proteomes" id="UP001158986">
    <property type="component" value="Unassembled WGS sequence"/>
</dbReference>
<proteinExistence type="predicted"/>
<accession>A0AAU9L5Z9</accession>
<feature type="transmembrane region" description="Helical" evidence="5">
    <location>
        <begin position="133"/>
        <end position="153"/>
    </location>
</feature>
<evidence type="ECO:0000313" key="7">
    <source>
        <dbReference type="EMBL" id="CAH0482032.1"/>
    </source>
</evidence>
<dbReference type="InterPro" id="IPR019402">
    <property type="entry name" value="CWH43_N"/>
</dbReference>
<name>A0AAU9L5Z9_9STRA</name>
<comment type="caution">
    <text evidence="7">The sequence shown here is derived from an EMBL/GenBank/DDBJ whole genome shotgun (WGS) entry which is preliminary data.</text>
</comment>
<organism evidence="7 10">
    <name type="scientific">Peronospora belbahrii</name>
    <dbReference type="NCBI Taxonomy" id="622444"/>
    <lineage>
        <taxon>Eukaryota</taxon>
        <taxon>Sar</taxon>
        <taxon>Stramenopiles</taxon>
        <taxon>Oomycota</taxon>
        <taxon>Peronosporomycetes</taxon>
        <taxon>Peronosporales</taxon>
        <taxon>Peronosporaceae</taxon>
        <taxon>Peronospora</taxon>
    </lineage>
</organism>
<evidence type="ECO:0000256" key="5">
    <source>
        <dbReference type="SAM" id="Phobius"/>
    </source>
</evidence>
<evidence type="ECO:0000256" key="2">
    <source>
        <dbReference type="ARBA" id="ARBA00022692"/>
    </source>
</evidence>
<protein>
    <recommendedName>
        <fullName evidence="6">CWH43-like N-terminal domain-containing protein</fullName>
    </recommendedName>
</protein>
<feature type="domain" description="CWH43-like N-terminal" evidence="6">
    <location>
        <begin position="15"/>
        <end position="272"/>
    </location>
</feature>
<keyword evidence="3 5" id="KW-1133">Transmembrane helix</keyword>
<feature type="transmembrane region" description="Helical" evidence="5">
    <location>
        <begin position="16"/>
        <end position="36"/>
    </location>
</feature>
<evidence type="ECO:0000259" key="6">
    <source>
        <dbReference type="Pfam" id="PF10277"/>
    </source>
</evidence>
<reference evidence="7 9" key="1">
    <citation type="submission" date="2021-11" db="EMBL/GenBank/DDBJ databases">
        <authorList>
            <person name="Islam A."/>
            <person name="Islam S."/>
            <person name="Flora M.S."/>
            <person name="Rahman M."/>
            <person name="Ziaur R.M."/>
            <person name="Epstein J.H."/>
            <person name="Hassan M."/>
            <person name="Klassen M."/>
            <person name="Woodard K."/>
            <person name="Webb A."/>
            <person name="Webby R.J."/>
            <person name="El Zowalaty M.E."/>
        </authorList>
    </citation>
    <scope>NUCLEOTIDE SEQUENCE</scope>
    <source>
        <strain evidence="8">Pbs1</strain>
        <strain evidence="7">Pbs3</strain>
    </source>
</reference>
<dbReference type="PANTHER" id="PTHR21324:SF2">
    <property type="entry name" value="EG:22E5.9 PROTEIN"/>
    <property type="match status" value="1"/>
</dbReference>
<keyword evidence="2 5" id="KW-0812">Transmembrane</keyword>
<evidence type="ECO:0000256" key="4">
    <source>
        <dbReference type="ARBA" id="ARBA00023136"/>
    </source>
</evidence>
<dbReference type="Proteomes" id="UP001160483">
    <property type="component" value="Unassembled WGS sequence"/>
</dbReference>
<sequence length="295" mass="32703">MGFTNLPSILRKACPLGASITVLVTIVTCVIIVKVNDIWVSGLAWPFLSDMGRDSPAYYVFCTGLTLVAVLLVVTWTCNWHYHLAALPQDATILRTISLASFVAGVMANPGLPILAFFDTSKYSDLHSVGAEWFFYIETIAVFLNTVVSYKLYKMLTGLQTDLENVCSTAGAKLRRRKKTLLIQVVFFMLFFVAFLIYMPIGIALAPQSHRLSIDDCIDKGLGETYCAITMRLNSTSTTLYNNEKNYGMSQMRAAAQLACILTLVGYSTSFITNDYDDLERQSLLSPDSKVVDLD</sequence>
<dbReference type="Pfam" id="PF10277">
    <property type="entry name" value="Frag1"/>
    <property type="match status" value="1"/>
</dbReference>
<dbReference type="InterPro" id="IPR050911">
    <property type="entry name" value="DRAM/TMEM150_Autophagy_Mod"/>
</dbReference>
<feature type="transmembrane region" description="Helical" evidence="5">
    <location>
        <begin position="181"/>
        <end position="201"/>
    </location>
</feature>
<dbReference type="EMBL" id="CAKKTJ010000331">
    <property type="protein sequence ID" value="CAH0482032.1"/>
    <property type="molecule type" value="Genomic_DNA"/>
</dbReference>
<comment type="subcellular location">
    <subcellularLocation>
        <location evidence="1">Endomembrane system</location>
        <topology evidence="1">Multi-pass membrane protein</topology>
    </subcellularLocation>
</comment>
<evidence type="ECO:0000313" key="8">
    <source>
        <dbReference type="EMBL" id="CAH0522444.1"/>
    </source>
</evidence>
<evidence type="ECO:0000256" key="3">
    <source>
        <dbReference type="ARBA" id="ARBA00022989"/>
    </source>
</evidence>
<feature type="transmembrane region" description="Helical" evidence="5">
    <location>
        <begin position="56"/>
        <end position="76"/>
    </location>
</feature>
<gene>
    <name evidence="8" type="ORF">PBS001_LOCUS8875</name>
    <name evidence="7" type="ORF">PBS003_LOCUS8631</name>
</gene>
<keyword evidence="4 5" id="KW-0472">Membrane</keyword>
<evidence type="ECO:0000313" key="10">
    <source>
        <dbReference type="Proteomes" id="UP001160483"/>
    </source>
</evidence>
<keyword evidence="9" id="KW-1185">Reference proteome</keyword>
<dbReference type="AlphaFoldDB" id="A0AAU9L5Z9"/>